<evidence type="ECO:0000313" key="3">
    <source>
        <dbReference type="EMBL" id="GLI35211.1"/>
    </source>
</evidence>
<sequence>MLAYGCAVGPDFVRPKPPAVSRYTQGKQPTETVSADGQAQVFEYGANITEDYWRMFKSPPLNAMIREAIEENPGLQSAQARLRQSQENLRAGYGVFFPQIGGSFDATRQKFSPQKFGSSSPSNIFNLFTASATISYVLDVFGGQRRTIESLSAQVDQQNYTTQAAYLTLTGNIVNAAIAQAAYRAEIEASEQIISFEKELVELTETQAQAGTVPYVNVLSLKSQLLATEATLPTLKKNLDQSLHLLAALLGRASGEWLPPPLTLEDFALPANLPITLPSELVRRRPDILASEAQVHTASANVGVATAAMFPSFTLSGELGQNSSDITRLFDSAGTIWTVGTNMASPLFQGGTLWFQRRAAIEAYQASLSDYRQVVINALQQVADTLRGVEHDAETLRAQSEALVIAEENLNLVKANYEAGLVNYLQMLTADNQYQQAKLGYIQAKALRLQDTAALFVALGGGWWNAEAKPAGE</sequence>
<evidence type="ECO:0000256" key="2">
    <source>
        <dbReference type="RuleBase" id="RU362097"/>
    </source>
</evidence>
<dbReference type="InterPro" id="IPR010131">
    <property type="entry name" value="MdtP/NodT-like"/>
</dbReference>
<keyword evidence="4" id="KW-1185">Reference proteome</keyword>
<gene>
    <name evidence="3" type="ORF">DAMNIGENAA_26440</name>
</gene>
<dbReference type="RefSeq" id="WP_281794838.1">
    <property type="nucleotide sequence ID" value="NZ_BSDR01000001.1"/>
</dbReference>
<evidence type="ECO:0000313" key="4">
    <source>
        <dbReference type="Proteomes" id="UP001144372"/>
    </source>
</evidence>
<accession>A0A9W6FUN4</accession>
<dbReference type="GO" id="GO:0015562">
    <property type="term" value="F:efflux transmembrane transporter activity"/>
    <property type="evidence" value="ECO:0007669"/>
    <property type="project" value="InterPro"/>
</dbReference>
<dbReference type="Pfam" id="PF02321">
    <property type="entry name" value="OEP"/>
    <property type="match status" value="2"/>
</dbReference>
<dbReference type="Gene3D" id="1.20.1600.10">
    <property type="entry name" value="Outer membrane efflux proteins (OEP)"/>
    <property type="match status" value="1"/>
</dbReference>
<keyword evidence="2" id="KW-1134">Transmembrane beta strand</keyword>
<keyword evidence="2" id="KW-0812">Transmembrane</keyword>
<name>A0A9W6FUN4_9BACT</name>
<dbReference type="PANTHER" id="PTHR30203:SF33">
    <property type="entry name" value="BLR4455 PROTEIN"/>
    <property type="match status" value="1"/>
</dbReference>
<keyword evidence="2" id="KW-0449">Lipoprotein</keyword>
<reference evidence="3" key="1">
    <citation type="submission" date="2022-12" db="EMBL/GenBank/DDBJ databases">
        <title>Reference genome sequencing for broad-spectrum identification of bacterial and archaeal isolates by mass spectrometry.</title>
        <authorList>
            <person name="Sekiguchi Y."/>
            <person name="Tourlousse D.M."/>
        </authorList>
    </citation>
    <scope>NUCLEOTIDE SEQUENCE</scope>
    <source>
        <strain evidence="3">ASRB1</strain>
    </source>
</reference>
<evidence type="ECO:0000256" key="1">
    <source>
        <dbReference type="ARBA" id="ARBA00007613"/>
    </source>
</evidence>
<dbReference type="Proteomes" id="UP001144372">
    <property type="component" value="Unassembled WGS sequence"/>
</dbReference>
<organism evidence="3 4">
    <name type="scientific">Desulforhabdus amnigena</name>
    <dbReference type="NCBI Taxonomy" id="40218"/>
    <lineage>
        <taxon>Bacteria</taxon>
        <taxon>Pseudomonadati</taxon>
        <taxon>Thermodesulfobacteriota</taxon>
        <taxon>Syntrophobacteria</taxon>
        <taxon>Syntrophobacterales</taxon>
        <taxon>Syntrophobacteraceae</taxon>
        <taxon>Desulforhabdus</taxon>
    </lineage>
</organism>
<dbReference type="InterPro" id="IPR003423">
    <property type="entry name" value="OMP_efflux"/>
</dbReference>
<dbReference type="NCBIfam" id="TIGR01845">
    <property type="entry name" value="outer_NodT"/>
    <property type="match status" value="1"/>
</dbReference>
<dbReference type="Gene3D" id="2.20.200.10">
    <property type="entry name" value="Outer membrane efflux proteins (OEP)"/>
    <property type="match status" value="1"/>
</dbReference>
<keyword evidence="2" id="KW-0564">Palmitate</keyword>
<protein>
    <submittedName>
        <fullName evidence="3">RND transporter</fullName>
    </submittedName>
</protein>
<dbReference type="EMBL" id="BSDR01000001">
    <property type="protein sequence ID" value="GLI35211.1"/>
    <property type="molecule type" value="Genomic_DNA"/>
</dbReference>
<comment type="subcellular location">
    <subcellularLocation>
        <location evidence="2">Cell membrane</location>
        <topology evidence="2">Lipid-anchor</topology>
    </subcellularLocation>
</comment>
<dbReference type="AlphaFoldDB" id="A0A9W6FUN4"/>
<dbReference type="SUPFAM" id="SSF56954">
    <property type="entry name" value="Outer membrane efflux proteins (OEP)"/>
    <property type="match status" value="1"/>
</dbReference>
<keyword evidence="2" id="KW-0472">Membrane</keyword>
<proteinExistence type="inferred from homology"/>
<dbReference type="GO" id="GO:0005886">
    <property type="term" value="C:plasma membrane"/>
    <property type="evidence" value="ECO:0007669"/>
    <property type="project" value="UniProtKB-SubCell"/>
</dbReference>
<comment type="similarity">
    <text evidence="1 2">Belongs to the outer membrane factor (OMF) (TC 1.B.17) family.</text>
</comment>
<dbReference type="PANTHER" id="PTHR30203">
    <property type="entry name" value="OUTER MEMBRANE CATION EFFLUX PROTEIN"/>
    <property type="match status" value="1"/>
</dbReference>
<comment type="caution">
    <text evidence="3">The sequence shown here is derived from an EMBL/GenBank/DDBJ whole genome shotgun (WGS) entry which is preliminary data.</text>
</comment>